<dbReference type="AlphaFoldDB" id="A0A158R0N0"/>
<dbReference type="Pfam" id="PF00753">
    <property type="entry name" value="Lactamase_B"/>
    <property type="match status" value="1"/>
</dbReference>
<organism evidence="4">
    <name type="scientific">Nippostrongylus brasiliensis</name>
    <name type="common">Rat hookworm</name>
    <dbReference type="NCBI Taxonomy" id="27835"/>
    <lineage>
        <taxon>Eukaryota</taxon>
        <taxon>Metazoa</taxon>
        <taxon>Ecdysozoa</taxon>
        <taxon>Nematoda</taxon>
        <taxon>Chromadorea</taxon>
        <taxon>Rhabditida</taxon>
        <taxon>Rhabditina</taxon>
        <taxon>Rhabditomorpha</taxon>
        <taxon>Strongyloidea</taxon>
        <taxon>Heligmosomidae</taxon>
        <taxon>Nippostrongylus</taxon>
    </lineage>
</organism>
<gene>
    <name evidence="2" type="ORF">NBR_LOCUS12178</name>
</gene>
<dbReference type="SMART" id="SM00849">
    <property type="entry name" value="Lactamase_B"/>
    <property type="match status" value="1"/>
</dbReference>
<dbReference type="InterPro" id="IPR036866">
    <property type="entry name" value="RibonucZ/Hydroxyglut_hydro"/>
</dbReference>
<dbReference type="InterPro" id="IPR001279">
    <property type="entry name" value="Metallo-B-lactamas"/>
</dbReference>
<keyword evidence="3" id="KW-1185">Reference proteome</keyword>
<reference evidence="4" key="1">
    <citation type="submission" date="2016-04" db="UniProtKB">
        <authorList>
            <consortium name="WormBaseParasite"/>
        </authorList>
    </citation>
    <scope>IDENTIFICATION</scope>
</reference>
<dbReference type="Gene3D" id="3.60.15.10">
    <property type="entry name" value="Ribonuclease Z/Hydroxyacylglutathione hydrolase-like"/>
    <property type="match status" value="1"/>
</dbReference>
<name>A0A158R0N0_NIPBR</name>
<dbReference type="WBParaSite" id="NBR_0001217701-mRNA-1">
    <property type="protein sequence ID" value="NBR_0001217701-mRNA-1"/>
    <property type="gene ID" value="NBR_0001217701"/>
</dbReference>
<dbReference type="EMBL" id="UYSL01020689">
    <property type="protein sequence ID" value="VDL75767.1"/>
    <property type="molecule type" value="Genomic_DNA"/>
</dbReference>
<dbReference type="OMA" id="RHVVCTH"/>
<accession>A0A158R0N0</accession>
<evidence type="ECO:0000313" key="2">
    <source>
        <dbReference type="EMBL" id="VDL75767.1"/>
    </source>
</evidence>
<feature type="domain" description="Metallo-beta-lactamase" evidence="1">
    <location>
        <begin position="72"/>
        <end position="242"/>
    </location>
</feature>
<evidence type="ECO:0000313" key="3">
    <source>
        <dbReference type="Proteomes" id="UP000271162"/>
    </source>
</evidence>
<dbReference type="SUPFAM" id="SSF56281">
    <property type="entry name" value="Metallo-hydrolase/oxidoreductase"/>
    <property type="match status" value="1"/>
</dbReference>
<dbReference type="PANTHER" id="PTHR23200">
    <property type="entry name" value="METALLO-BETA-LACTAMASE DOMAIN-CONTAINING PROTEIN 1"/>
    <property type="match status" value="1"/>
</dbReference>
<protein>
    <submittedName>
        <fullName evidence="4">Lactamase_B domain-containing protein</fullName>
    </submittedName>
</protein>
<evidence type="ECO:0000259" key="1">
    <source>
        <dbReference type="SMART" id="SM00849"/>
    </source>
</evidence>
<reference evidence="2 3" key="2">
    <citation type="submission" date="2018-11" db="EMBL/GenBank/DDBJ databases">
        <authorList>
            <consortium name="Pathogen Informatics"/>
        </authorList>
    </citation>
    <scope>NUCLEOTIDE SEQUENCE [LARGE SCALE GENOMIC DNA]</scope>
</reference>
<dbReference type="PANTHER" id="PTHR23200:SF39">
    <property type="entry name" value="PROTEIN CBG14679"/>
    <property type="match status" value="1"/>
</dbReference>
<proteinExistence type="predicted"/>
<sequence length="287" mass="32097">MHKTTGSEASFALSARPMKHFLLVQLLTAFTLPVYAKVAQFSIEPTRKAVPTYVTQLVQGRLERIEQGSKMTASVSLVYDNGYYVLVDTPSSTDLQAKETMLRSLSTKSINPGEVQLVVTTHGHPDHFGQGNFFPNARHFFGSYEYADDIYIKTELDMNDTMKITANVELWNTPGHTAQDISVIVSRVSCCGTVAVVGDLFYDESDALNETSEWFNEAWNPVVGRCSRDKVICRADYIIPGHGKLFRVSQQMRKIAKCDVAVPPVAEPTSITQLQNLFDLMNLHFFD</sequence>
<dbReference type="InterPro" id="IPR039344">
    <property type="entry name" value="MBLAC1"/>
</dbReference>
<dbReference type="Proteomes" id="UP000271162">
    <property type="component" value="Unassembled WGS sequence"/>
</dbReference>
<dbReference type="CDD" id="cd07711">
    <property type="entry name" value="MBLAC1-like_MBL-fold"/>
    <property type="match status" value="1"/>
</dbReference>
<evidence type="ECO:0000313" key="4">
    <source>
        <dbReference type="WBParaSite" id="NBR_0001217701-mRNA-1"/>
    </source>
</evidence>